<feature type="signal peptide" evidence="1">
    <location>
        <begin position="1"/>
        <end position="22"/>
    </location>
</feature>
<reference evidence="2" key="1">
    <citation type="journal article" date="2021" name="Microorganisms">
        <title>Acidisoma silvae sp. nov. and Acidisomacellulosilytica sp. nov., Two Acidophilic Bacteria Isolated from Decaying Wood, Hydrolyzing Cellulose and Producing Poly-3-hydroxybutyrate.</title>
        <authorList>
            <person name="Mieszkin S."/>
            <person name="Pouder E."/>
            <person name="Uroz S."/>
            <person name="Simon-Colin C."/>
            <person name="Alain K."/>
        </authorList>
    </citation>
    <scope>NUCLEOTIDE SEQUENCE</scope>
    <source>
        <strain evidence="2">HW T2.11</strain>
    </source>
</reference>
<dbReference type="Proteomes" id="UP000708298">
    <property type="component" value="Unassembled WGS sequence"/>
</dbReference>
<organism evidence="2 3">
    <name type="scientific">Acidisoma silvae</name>
    <dbReference type="NCBI Taxonomy" id="2802396"/>
    <lineage>
        <taxon>Bacteria</taxon>
        <taxon>Pseudomonadati</taxon>
        <taxon>Pseudomonadota</taxon>
        <taxon>Alphaproteobacteria</taxon>
        <taxon>Acetobacterales</taxon>
        <taxon>Acidocellaceae</taxon>
        <taxon>Acidisoma</taxon>
    </lineage>
</organism>
<evidence type="ECO:0000256" key="1">
    <source>
        <dbReference type="SAM" id="SignalP"/>
    </source>
</evidence>
<keyword evidence="3" id="KW-1185">Reference proteome</keyword>
<gene>
    <name evidence="2" type="ORF">ASILVAE211_03215</name>
</gene>
<protein>
    <submittedName>
        <fullName evidence="2">Uncharacterized protein</fullName>
    </submittedName>
</protein>
<sequence length="157" mass="16337">MLLKPLRRVAATLLAGAFLAQAVPAHPAAAQGAPPHAWLFGMWAGGIYPASGNMSAKDCALQATFVVTQDAIIHSTLTHPTAIQNLIASVRGTPNGTVFLLAPTDTKPDNAGGMADDLGFGCPEDNVLRVVRVGPNQIAFPDCKGFPSPLVRCPDAR</sequence>
<name>A0A963YNN9_9PROT</name>
<accession>A0A963YNN9</accession>
<proteinExistence type="predicted"/>
<dbReference type="AlphaFoldDB" id="A0A963YNN9"/>
<evidence type="ECO:0000313" key="3">
    <source>
        <dbReference type="Proteomes" id="UP000708298"/>
    </source>
</evidence>
<evidence type="ECO:0000313" key="2">
    <source>
        <dbReference type="EMBL" id="MCB8874180.1"/>
    </source>
</evidence>
<feature type="chain" id="PRO_5037698287" evidence="1">
    <location>
        <begin position="23"/>
        <end position="157"/>
    </location>
</feature>
<comment type="caution">
    <text evidence="2">The sequence shown here is derived from an EMBL/GenBank/DDBJ whole genome shotgun (WGS) entry which is preliminary data.</text>
</comment>
<keyword evidence="1" id="KW-0732">Signal</keyword>
<reference evidence="2" key="2">
    <citation type="submission" date="2021-01" db="EMBL/GenBank/DDBJ databases">
        <authorList>
            <person name="Mieszkin S."/>
            <person name="Pouder E."/>
            <person name="Alain K."/>
        </authorList>
    </citation>
    <scope>NUCLEOTIDE SEQUENCE</scope>
    <source>
        <strain evidence="2">HW T2.11</strain>
    </source>
</reference>
<dbReference type="RefSeq" id="WP_227319829.1">
    <property type="nucleotide sequence ID" value="NZ_JAESVB010000001.1"/>
</dbReference>
<dbReference type="EMBL" id="JAESVB010000001">
    <property type="protein sequence ID" value="MCB8874180.1"/>
    <property type="molecule type" value="Genomic_DNA"/>
</dbReference>